<evidence type="ECO:0000256" key="3">
    <source>
        <dbReference type="ARBA" id="ARBA00022679"/>
    </source>
</evidence>
<evidence type="ECO:0000256" key="7">
    <source>
        <dbReference type="ARBA" id="ARBA00022840"/>
    </source>
</evidence>
<evidence type="ECO:0000256" key="2">
    <source>
        <dbReference type="ARBA" id="ARBA00022649"/>
    </source>
</evidence>
<evidence type="ECO:0000313" key="11">
    <source>
        <dbReference type="EMBL" id="EKF54691.1"/>
    </source>
</evidence>
<comment type="similarity">
    <text evidence="9">Belongs to the MntA antitoxin family.</text>
</comment>
<feature type="domain" description="Polymerase nucleotidyl transferase" evidence="10">
    <location>
        <begin position="17"/>
        <end position="92"/>
    </location>
</feature>
<keyword evidence="12" id="KW-1185">Reference proteome</keyword>
<keyword evidence="7" id="KW-0067">ATP-binding</keyword>
<dbReference type="PANTHER" id="PTHR33571:SF14">
    <property type="entry name" value="PROTEIN ADENYLYLTRANSFERASE MJ0435-RELATED"/>
    <property type="match status" value="1"/>
</dbReference>
<dbReference type="EMBL" id="AMSG01000016">
    <property type="protein sequence ID" value="EKF54691.1"/>
    <property type="molecule type" value="Genomic_DNA"/>
</dbReference>
<protein>
    <submittedName>
        <fullName evidence="11">DNA polymerase subunit beta</fullName>
    </submittedName>
</protein>
<proteinExistence type="inferred from homology"/>
<dbReference type="PANTHER" id="PTHR33571">
    <property type="entry name" value="SSL8005 PROTEIN"/>
    <property type="match status" value="1"/>
</dbReference>
<keyword evidence="4" id="KW-0548">Nucleotidyltransferase</keyword>
<dbReference type="CDD" id="cd05403">
    <property type="entry name" value="NT_KNTase_like"/>
    <property type="match status" value="1"/>
</dbReference>
<keyword evidence="8" id="KW-0460">Magnesium</keyword>
<dbReference type="RefSeq" id="WP_008992021.1">
    <property type="nucleotide sequence ID" value="NZ_AMSG01000016.1"/>
</dbReference>
<evidence type="ECO:0000256" key="5">
    <source>
        <dbReference type="ARBA" id="ARBA00022723"/>
    </source>
</evidence>
<keyword evidence="5" id="KW-0479">Metal-binding</keyword>
<organism evidence="11 12">
    <name type="scientific">Galbibacter marinus</name>
    <dbReference type="NCBI Taxonomy" id="555500"/>
    <lineage>
        <taxon>Bacteria</taxon>
        <taxon>Pseudomonadati</taxon>
        <taxon>Bacteroidota</taxon>
        <taxon>Flavobacteriia</taxon>
        <taxon>Flavobacteriales</taxon>
        <taxon>Flavobacteriaceae</taxon>
        <taxon>Galbibacter</taxon>
    </lineage>
</organism>
<dbReference type="PATRIC" id="fig|555500.3.peg.2249"/>
<gene>
    <name evidence="11" type="ORF">I215_10905</name>
</gene>
<dbReference type="GO" id="GO:0046872">
    <property type="term" value="F:metal ion binding"/>
    <property type="evidence" value="ECO:0007669"/>
    <property type="project" value="UniProtKB-KW"/>
</dbReference>
<keyword evidence="3" id="KW-0808">Transferase</keyword>
<evidence type="ECO:0000256" key="4">
    <source>
        <dbReference type="ARBA" id="ARBA00022695"/>
    </source>
</evidence>
<evidence type="ECO:0000259" key="10">
    <source>
        <dbReference type="Pfam" id="PF01909"/>
    </source>
</evidence>
<accession>K2Q1G9</accession>
<keyword evidence="2" id="KW-1277">Toxin-antitoxin system</keyword>
<dbReference type="Proteomes" id="UP000007364">
    <property type="component" value="Unassembled WGS sequence"/>
</dbReference>
<evidence type="ECO:0000256" key="9">
    <source>
        <dbReference type="ARBA" id="ARBA00038276"/>
    </source>
</evidence>
<dbReference type="InterPro" id="IPR052038">
    <property type="entry name" value="Type-VII_TA_antitoxin"/>
</dbReference>
<dbReference type="STRING" id="555500.I215_10905"/>
<dbReference type="Pfam" id="PF01909">
    <property type="entry name" value="NTP_transf_2"/>
    <property type="match status" value="1"/>
</dbReference>
<evidence type="ECO:0000256" key="8">
    <source>
        <dbReference type="ARBA" id="ARBA00022842"/>
    </source>
</evidence>
<evidence type="ECO:0000256" key="6">
    <source>
        <dbReference type="ARBA" id="ARBA00022741"/>
    </source>
</evidence>
<sequence length="98" mass="11177">MQELITQSQIDIIINTMKPFNPTKIGIFGSVARNEATENSDIDILYSFNSKYSLFDLAGLQIKLQELLKKKVDLVEFTAIHPRLKERILTDAKIFYGA</sequence>
<dbReference type="eggNOG" id="COG1669">
    <property type="taxonomic scope" value="Bacteria"/>
</dbReference>
<evidence type="ECO:0000313" key="12">
    <source>
        <dbReference type="Proteomes" id="UP000007364"/>
    </source>
</evidence>
<dbReference type="Gene3D" id="3.30.460.10">
    <property type="entry name" value="Beta Polymerase, domain 2"/>
    <property type="match status" value="1"/>
</dbReference>
<dbReference type="InterPro" id="IPR002934">
    <property type="entry name" value="Polymerase_NTP_transf_dom"/>
</dbReference>
<comment type="caution">
    <text evidence="11">The sequence shown here is derived from an EMBL/GenBank/DDBJ whole genome shotgun (WGS) entry which is preliminary data.</text>
</comment>
<dbReference type="SUPFAM" id="SSF81301">
    <property type="entry name" value="Nucleotidyltransferase"/>
    <property type="match status" value="1"/>
</dbReference>
<dbReference type="GO" id="GO:0016779">
    <property type="term" value="F:nucleotidyltransferase activity"/>
    <property type="evidence" value="ECO:0007669"/>
    <property type="project" value="UniProtKB-KW"/>
</dbReference>
<reference evidence="11 12" key="1">
    <citation type="journal article" date="2012" name="J. Bacteriol.">
        <title>Genome Sequence of Galbibacter marinum Type Strain ck-I2-15.</title>
        <authorList>
            <person name="Lai Q."/>
            <person name="Li C."/>
            <person name="Shao Z."/>
        </authorList>
    </citation>
    <scope>NUCLEOTIDE SEQUENCE [LARGE SCALE GENOMIC DNA]</scope>
    <source>
        <strain evidence="12">ck-I2-15</strain>
    </source>
</reference>
<evidence type="ECO:0000256" key="1">
    <source>
        <dbReference type="ARBA" id="ARBA00001946"/>
    </source>
</evidence>
<keyword evidence="6" id="KW-0547">Nucleotide-binding</keyword>
<dbReference type="GO" id="GO:0005524">
    <property type="term" value="F:ATP binding"/>
    <property type="evidence" value="ECO:0007669"/>
    <property type="project" value="UniProtKB-KW"/>
</dbReference>
<name>K2Q1G9_9FLAO</name>
<dbReference type="AlphaFoldDB" id="K2Q1G9"/>
<comment type="cofactor">
    <cofactor evidence="1">
        <name>Mg(2+)</name>
        <dbReference type="ChEBI" id="CHEBI:18420"/>
    </cofactor>
</comment>
<dbReference type="InterPro" id="IPR043519">
    <property type="entry name" value="NT_sf"/>
</dbReference>